<dbReference type="AlphaFoldDB" id="A0A3N4MPL1"/>
<organism evidence="2 3">
    <name type="scientific">Terfezia boudieri ATCC MYA-4762</name>
    <dbReference type="NCBI Taxonomy" id="1051890"/>
    <lineage>
        <taxon>Eukaryota</taxon>
        <taxon>Fungi</taxon>
        <taxon>Dikarya</taxon>
        <taxon>Ascomycota</taxon>
        <taxon>Pezizomycotina</taxon>
        <taxon>Pezizomycetes</taxon>
        <taxon>Pezizales</taxon>
        <taxon>Pezizaceae</taxon>
        <taxon>Terfezia</taxon>
    </lineage>
</organism>
<evidence type="ECO:0008006" key="4">
    <source>
        <dbReference type="Google" id="ProtNLM"/>
    </source>
</evidence>
<dbReference type="OrthoDB" id="5593278at2759"/>
<dbReference type="STRING" id="1051890.A0A3N4MPL1"/>
<evidence type="ECO:0000313" key="2">
    <source>
        <dbReference type="EMBL" id="RPB29615.1"/>
    </source>
</evidence>
<dbReference type="InParanoid" id="A0A3N4MPL1"/>
<evidence type="ECO:0000256" key="1">
    <source>
        <dbReference type="SAM" id="MobiDB-lite"/>
    </source>
</evidence>
<evidence type="ECO:0000313" key="3">
    <source>
        <dbReference type="Proteomes" id="UP000267821"/>
    </source>
</evidence>
<reference evidence="2 3" key="1">
    <citation type="journal article" date="2018" name="Nat. Ecol. Evol.">
        <title>Pezizomycetes genomes reveal the molecular basis of ectomycorrhizal truffle lifestyle.</title>
        <authorList>
            <person name="Murat C."/>
            <person name="Payen T."/>
            <person name="Noel B."/>
            <person name="Kuo A."/>
            <person name="Morin E."/>
            <person name="Chen J."/>
            <person name="Kohler A."/>
            <person name="Krizsan K."/>
            <person name="Balestrini R."/>
            <person name="Da Silva C."/>
            <person name="Montanini B."/>
            <person name="Hainaut M."/>
            <person name="Levati E."/>
            <person name="Barry K.W."/>
            <person name="Belfiori B."/>
            <person name="Cichocki N."/>
            <person name="Clum A."/>
            <person name="Dockter R.B."/>
            <person name="Fauchery L."/>
            <person name="Guy J."/>
            <person name="Iotti M."/>
            <person name="Le Tacon F."/>
            <person name="Lindquist E.A."/>
            <person name="Lipzen A."/>
            <person name="Malagnac F."/>
            <person name="Mello A."/>
            <person name="Molinier V."/>
            <person name="Miyauchi S."/>
            <person name="Poulain J."/>
            <person name="Riccioni C."/>
            <person name="Rubini A."/>
            <person name="Sitrit Y."/>
            <person name="Splivallo R."/>
            <person name="Traeger S."/>
            <person name="Wang M."/>
            <person name="Zifcakova L."/>
            <person name="Wipf D."/>
            <person name="Zambonelli A."/>
            <person name="Paolocci F."/>
            <person name="Nowrousian M."/>
            <person name="Ottonello S."/>
            <person name="Baldrian P."/>
            <person name="Spatafora J.W."/>
            <person name="Henrissat B."/>
            <person name="Nagy L.G."/>
            <person name="Aury J.M."/>
            <person name="Wincker P."/>
            <person name="Grigoriev I.V."/>
            <person name="Bonfante P."/>
            <person name="Martin F.M."/>
        </authorList>
    </citation>
    <scope>NUCLEOTIDE SEQUENCE [LARGE SCALE GENOMIC DNA]</scope>
    <source>
        <strain evidence="2 3">ATCC MYA-4762</strain>
    </source>
</reference>
<feature type="compositionally biased region" description="Basic and acidic residues" evidence="1">
    <location>
        <begin position="39"/>
        <end position="49"/>
    </location>
</feature>
<proteinExistence type="predicted"/>
<accession>A0A3N4MPL1</accession>
<feature type="region of interest" description="Disordered" evidence="1">
    <location>
        <begin position="24"/>
        <end position="53"/>
    </location>
</feature>
<sequence>MSIYFSDKILITISQGGRLAQWFHTPLDPTTPSNPVPHSHHENDPRAEDQPPLDLLPLSYLTPATLLGGGGAERESMGQLYVVQIATAIRMRDSSEGRTVVVGLGLDTRAGVERDTFFEVMELVGKVL</sequence>
<dbReference type="EMBL" id="ML121527">
    <property type="protein sequence ID" value="RPB29615.1"/>
    <property type="molecule type" value="Genomic_DNA"/>
</dbReference>
<protein>
    <recommendedName>
        <fullName evidence="4">Proteasome assembly chaperone 3</fullName>
    </recommendedName>
</protein>
<name>A0A3N4MPL1_9PEZI</name>
<dbReference type="Proteomes" id="UP000267821">
    <property type="component" value="Unassembled WGS sequence"/>
</dbReference>
<dbReference type="InterPro" id="IPR053720">
    <property type="entry name" value="Psm_Assembly_Chaperone"/>
</dbReference>
<gene>
    <name evidence="2" type="ORF">L211DRAFT_800075</name>
</gene>
<dbReference type="Gene3D" id="3.30.230.90">
    <property type="match status" value="1"/>
</dbReference>
<keyword evidence="3" id="KW-1185">Reference proteome</keyword>